<proteinExistence type="predicted"/>
<organism evidence="1 2">
    <name type="scientific">Candidatus Lambdaproteobacteria bacterium RIFOXYD2_FULL_56_26</name>
    <dbReference type="NCBI Taxonomy" id="1817773"/>
    <lineage>
        <taxon>Bacteria</taxon>
        <taxon>Pseudomonadati</taxon>
        <taxon>Pseudomonadota</taxon>
        <taxon>Candidatus Lambdaproteobacteria</taxon>
    </lineage>
</organism>
<evidence type="ECO:0000313" key="1">
    <source>
        <dbReference type="EMBL" id="OGG99642.1"/>
    </source>
</evidence>
<evidence type="ECO:0000313" key="2">
    <source>
        <dbReference type="Proteomes" id="UP000177583"/>
    </source>
</evidence>
<dbReference type="Pfam" id="PF18906">
    <property type="entry name" value="Phage_tube_2"/>
    <property type="match status" value="1"/>
</dbReference>
<sequence length="386" mass="40765">MSMIARTKQQFAFAALEVQRGLLALPSSAQSLILAANLTASQKPTYTDSPEIQNTRGLVDRFQEGLSAGEFNLKLLARPTGAGSLPAGAVLFQSLMGLQNQSANAVTYAQATGKPSFSLCYRRGYMVFYCLGATVHELKLALGHQGPVELDFSGRFLTRLWMGDDQMAVASLAAATQIAVTDAQRFAVGGRVYNPLCAAAGGTADEGAGQGYEIVAVDLVNHLLTLAAPLAFDWALGEEVKGWLPASLSQGSPILAKECSLLVGGVAGKVQTAELTLSDGVHYIEDEITNLGHPTDYIEAERKVSGSYSGYFRKEDAGLFAQGLSGAQASLDFVLGSQAGGRMTFSLPKVPFEVPGEAESGPALLLKRSFVALETLGNDSVSLRFD</sequence>
<dbReference type="EMBL" id="MFNF01000056">
    <property type="protein sequence ID" value="OGG99642.1"/>
    <property type="molecule type" value="Genomic_DNA"/>
</dbReference>
<reference evidence="1 2" key="1">
    <citation type="journal article" date="2016" name="Nat. Commun.">
        <title>Thousands of microbial genomes shed light on interconnected biogeochemical processes in an aquifer system.</title>
        <authorList>
            <person name="Anantharaman K."/>
            <person name="Brown C.T."/>
            <person name="Hug L.A."/>
            <person name="Sharon I."/>
            <person name="Castelle C.J."/>
            <person name="Probst A.J."/>
            <person name="Thomas B.C."/>
            <person name="Singh A."/>
            <person name="Wilkins M.J."/>
            <person name="Karaoz U."/>
            <person name="Brodie E.L."/>
            <person name="Williams K.H."/>
            <person name="Hubbard S.S."/>
            <person name="Banfield J.F."/>
        </authorList>
    </citation>
    <scope>NUCLEOTIDE SEQUENCE [LARGE SCALE GENOMIC DNA]</scope>
</reference>
<protein>
    <submittedName>
        <fullName evidence="1">Uncharacterized protein</fullName>
    </submittedName>
</protein>
<dbReference type="AlphaFoldDB" id="A0A1F6GNE5"/>
<gene>
    <name evidence="1" type="ORF">A2557_08985</name>
</gene>
<name>A0A1F6GNE5_9PROT</name>
<comment type="caution">
    <text evidence="1">The sequence shown here is derived from an EMBL/GenBank/DDBJ whole genome shotgun (WGS) entry which is preliminary data.</text>
</comment>
<dbReference type="InterPro" id="IPR044000">
    <property type="entry name" value="Phage_tube_2"/>
</dbReference>
<accession>A0A1F6GNE5</accession>
<dbReference type="Proteomes" id="UP000177583">
    <property type="component" value="Unassembled WGS sequence"/>
</dbReference>